<evidence type="ECO:0008006" key="5">
    <source>
        <dbReference type="Google" id="ProtNLM"/>
    </source>
</evidence>
<feature type="coiled-coil region" evidence="1">
    <location>
        <begin position="249"/>
        <end position="279"/>
    </location>
</feature>
<sequence>MEAWNYAPDGHKSIFDQIKDIQDSSGNENIQKIINYYVYPNATYLFWGGSTYWFTFMSNVLMGITLFLYPFWQKSRRAQTFYFASMVYIIIVMLGYWGGVIFDHSIITDNKPFEMVKTLIMHAGAPFFGLMTLFVYERKRIRISTKSVWGFAAWPIAYLFFTIAIYFLGYKFMQFGGTELQRGVTIYGVVSFYEPLGYKGGSIFIVVVLDIIMVLCAIFAAPVIGFTLRKLLRILRPRQKKLPKLYFVKPETRAAVAKAKAEKQAAKEEKKLAKVAENQTDIKLDKTN</sequence>
<feature type="transmembrane region" description="Helical" evidence="2">
    <location>
        <begin position="148"/>
        <end position="168"/>
    </location>
</feature>
<evidence type="ECO:0000313" key="4">
    <source>
        <dbReference type="Proteomes" id="UP001237011"/>
    </source>
</evidence>
<feature type="transmembrane region" description="Helical" evidence="2">
    <location>
        <begin position="81"/>
        <end position="99"/>
    </location>
</feature>
<feature type="transmembrane region" description="Helical" evidence="2">
    <location>
        <begin position="119"/>
        <end position="136"/>
    </location>
</feature>
<dbReference type="NCBIfam" id="NF046009">
    <property type="entry name" value="MAGa3780_fam"/>
    <property type="match status" value="1"/>
</dbReference>
<organism evidence="3 4">
    <name type="scientific">Mycoplasma seminis</name>
    <dbReference type="NCBI Taxonomy" id="512749"/>
    <lineage>
        <taxon>Bacteria</taxon>
        <taxon>Bacillati</taxon>
        <taxon>Mycoplasmatota</taxon>
        <taxon>Mollicutes</taxon>
        <taxon>Mycoplasmataceae</taxon>
        <taxon>Mycoplasma</taxon>
    </lineage>
</organism>
<dbReference type="EMBL" id="CP132191">
    <property type="protein sequence ID" value="WLP85858.1"/>
    <property type="molecule type" value="Genomic_DNA"/>
</dbReference>
<gene>
    <name evidence="3" type="ORF">Q8852_01785</name>
</gene>
<name>A0ABY9HBW8_9MOLU</name>
<evidence type="ECO:0000256" key="2">
    <source>
        <dbReference type="SAM" id="Phobius"/>
    </source>
</evidence>
<dbReference type="RefSeq" id="WP_305938281.1">
    <property type="nucleotide sequence ID" value="NZ_CP132191.1"/>
</dbReference>
<keyword evidence="1" id="KW-0175">Coiled coil</keyword>
<keyword evidence="2" id="KW-0472">Membrane</keyword>
<dbReference type="Proteomes" id="UP001237011">
    <property type="component" value="Chromosome"/>
</dbReference>
<evidence type="ECO:0000313" key="3">
    <source>
        <dbReference type="EMBL" id="WLP85858.1"/>
    </source>
</evidence>
<feature type="transmembrane region" description="Helical" evidence="2">
    <location>
        <begin position="44"/>
        <end position="69"/>
    </location>
</feature>
<reference evidence="3" key="1">
    <citation type="submission" date="2023-08" db="EMBL/GenBank/DDBJ databases">
        <title>Complete genome sequence of Mycoplasma seminis 2200.</title>
        <authorList>
            <person name="Spergser J."/>
        </authorList>
    </citation>
    <scope>NUCLEOTIDE SEQUENCE [LARGE SCALE GENOMIC DNA]</scope>
    <source>
        <strain evidence="3">2200</strain>
    </source>
</reference>
<proteinExistence type="predicted"/>
<keyword evidence="2" id="KW-1133">Transmembrane helix</keyword>
<protein>
    <recommendedName>
        <fullName evidence="5">DUF1600 domain-containing protein</fullName>
    </recommendedName>
</protein>
<accession>A0ABY9HBW8</accession>
<feature type="transmembrane region" description="Helical" evidence="2">
    <location>
        <begin position="203"/>
        <end position="228"/>
    </location>
</feature>
<evidence type="ECO:0000256" key="1">
    <source>
        <dbReference type="SAM" id="Coils"/>
    </source>
</evidence>
<keyword evidence="2" id="KW-0812">Transmembrane</keyword>
<keyword evidence="4" id="KW-1185">Reference proteome</keyword>